<keyword evidence="3" id="KW-0067">ATP-binding</keyword>
<dbReference type="SUPFAM" id="SSF52210">
    <property type="entry name" value="Succinyl-CoA synthetase domains"/>
    <property type="match status" value="2"/>
</dbReference>
<evidence type="ECO:0000259" key="4">
    <source>
        <dbReference type="PROSITE" id="PS50975"/>
    </source>
</evidence>
<dbReference type="GO" id="GO:0046872">
    <property type="term" value="F:metal ion binding"/>
    <property type="evidence" value="ECO:0007669"/>
    <property type="project" value="InterPro"/>
</dbReference>
<dbReference type="PANTHER" id="PTHR43334">
    <property type="entry name" value="ACETATE--COA LIGASE [ADP-FORMING]"/>
    <property type="match status" value="1"/>
</dbReference>
<dbReference type="Pfam" id="PF13607">
    <property type="entry name" value="Succ_CoA_lig"/>
    <property type="match status" value="1"/>
</dbReference>
<comment type="caution">
    <text evidence="5">The sequence shown here is derived from an EMBL/GenBank/DDBJ whole genome shotgun (WGS) entry which is preliminary data.</text>
</comment>
<dbReference type="Gene3D" id="3.40.50.261">
    <property type="entry name" value="Succinyl-CoA synthetase domains"/>
    <property type="match status" value="2"/>
</dbReference>
<dbReference type="Gene3D" id="3.40.50.720">
    <property type="entry name" value="NAD(P)-binding Rossmann-like Domain"/>
    <property type="match status" value="1"/>
</dbReference>
<sequence>MEKLFYPESIAIIGLSSKPNNIPRLVLENLIRWGYKGRIFGVNPLSSDLHVDGIKMYKQVGDLPIVPDLVYVLIPARFVPDAIESCGKAGVKRMAIPSGGFNEMGEEGKKLSDLALQKARQYGIRFVGPNGVTVANTANGLCLPFVPSFSPPKGGLSIISQSGGVGLMLWNLLTDENVGMAKFASIGNKLDLDEVDFLEYFGQDPETKVIGMYLESIPRGDRLIEIASRIDKPVIVLKSNTTNAGKKAAMSHTAALSNNEAIIDAAFERAGIIRIYHFNDFISVAKAFDLPPMRGKRIMIMSPAGGFTVMMADLCEEAGFEFADPGAAFYDELKNSSNAGVINFSNPLDMGDIYDATSYPHIFFSIMHNDNVDGVVFVSQWPEMPRGEDVFYKMFHTDVSKEATGTILSSGKPLGVCLFGLSATISRIKQNLDVPIFNNAIEMIHAFKKQCDYYAKKAEGLLTYNLPDGVDIGAANNWIKSNTGIKGEEALELLSQFGITVAESAVTKDYKEAIRIADRTGYPVVMKIVSHDAIHKSEAGGVITGIQNSESVQNAFECIRENLYCYKKDADFQGVRIMKQAGEGYDMFIGGQFDSSFGPIVSFGYGGIYIEVFQDVANVFCPASIQEIDDKVRKLKSFKILQGTRGKGAGDVAGYVAMVERVTHLLHQFPSIRELDINPLRVLADGSGVVALDARIRIET</sequence>
<evidence type="ECO:0000256" key="3">
    <source>
        <dbReference type="ARBA" id="ARBA00022840"/>
    </source>
</evidence>
<name>A0A0W8FSC2_9ZZZZ</name>
<dbReference type="Pfam" id="PF13380">
    <property type="entry name" value="CoA_binding_2"/>
    <property type="match status" value="1"/>
</dbReference>
<evidence type="ECO:0000313" key="5">
    <source>
        <dbReference type="EMBL" id="KUG23219.1"/>
    </source>
</evidence>
<dbReference type="Gene3D" id="3.30.470.20">
    <property type="entry name" value="ATP-grasp fold, B domain"/>
    <property type="match status" value="1"/>
</dbReference>
<dbReference type="SMART" id="SM00881">
    <property type="entry name" value="CoA_binding"/>
    <property type="match status" value="1"/>
</dbReference>
<keyword evidence="2" id="KW-0547">Nucleotide-binding</keyword>
<proteinExistence type="predicted"/>
<dbReference type="GO" id="GO:0016874">
    <property type="term" value="F:ligase activity"/>
    <property type="evidence" value="ECO:0007669"/>
    <property type="project" value="UniProtKB-KW"/>
</dbReference>
<dbReference type="InterPro" id="IPR036291">
    <property type="entry name" value="NAD(P)-bd_dom_sf"/>
</dbReference>
<reference evidence="5" key="1">
    <citation type="journal article" date="2015" name="Proc. Natl. Acad. Sci. U.S.A.">
        <title>Networks of energetic and metabolic interactions define dynamics in microbial communities.</title>
        <authorList>
            <person name="Embree M."/>
            <person name="Liu J.K."/>
            <person name="Al-Bassam M.M."/>
            <person name="Zengler K."/>
        </authorList>
    </citation>
    <scope>NUCLEOTIDE SEQUENCE</scope>
</reference>
<dbReference type="Pfam" id="PF13549">
    <property type="entry name" value="ATP-grasp_5"/>
    <property type="match status" value="1"/>
</dbReference>
<dbReference type="InterPro" id="IPR011761">
    <property type="entry name" value="ATP-grasp"/>
</dbReference>
<accession>A0A0W8FSC2</accession>
<gene>
    <name evidence="5" type="ORF">ASZ90_006979</name>
</gene>
<dbReference type="InterPro" id="IPR051538">
    <property type="entry name" value="Acyl-CoA_Synth/Transferase"/>
</dbReference>
<dbReference type="InterPro" id="IPR003781">
    <property type="entry name" value="CoA-bd"/>
</dbReference>
<dbReference type="SUPFAM" id="SSF51735">
    <property type="entry name" value="NAD(P)-binding Rossmann-fold domains"/>
    <property type="match status" value="1"/>
</dbReference>
<dbReference type="GO" id="GO:0005524">
    <property type="term" value="F:ATP binding"/>
    <property type="evidence" value="ECO:0007669"/>
    <property type="project" value="UniProtKB-KW"/>
</dbReference>
<evidence type="ECO:0000256" key="1">
    <source>
        <dbReference type="ARBA" id="ARBA00022598"/>
    </source>
</evidence>
<dbReference type="SUPFAM" id="SSF56059">
    <property type="entry name" value="Glutathione synthetase ATP-binding domain-like"/>
    <property type="match status" value="1"/>
</dbReference>
<dbReference type="InterPro" id="IPR013815">
    <property type="entry name" value="ATP_grasp_subdomain_1"/>
</dbReference>
<dbReference type="PROSITE" id="PS50975">
    <property type="entry name" value="ATP_GRASP"/>
    <property type="match status" value="1"/>
</dbReference>
<keyword evidence="1" id="KW-0436">Ligase</keyword>
<evidence type="ECO:0000256" key="2">
    <source>
        <dbReference type="ARBA" id="ARBA00022741"/>
    </source>
</evidence>
<protein>
    <submittedName>
        <fullName evidence="5">Putative acetyl-coa synthetase (Adp-forming)</fullName>
    </submittedName>
</protein>
<dbReference type="InterPro" id="IPR032875">
    <property type="entry name" value="Succ_CoA_lig_flav_dom"/>
</dbReference>
<organism evidence="5">
    <name type="scientific">hydrocarbon metagenome</name>
    <dbReference type="NCBI Taxonomy" id="938273"/>
    <lineage>
        <taxon>unclassified sequences</taxon>
        <taxon>metagenomes</taxon>
        <taxon>ecological metagenomes</taxon>
    </lineage>
</organism>
<dbReference type="EMBL" id="LNQE01000915">
    <property type="protein sequence ID" value="KUG23219.1"/>
    <property type="molecule type" value="Genomic_DNA"/>
</dbReference>
<dbReference type="InterPro" id="IPR016102">
    <property type="entry name" value="Succinyl-CoA_synth-like"/>
</dbReference>
<dbReference type="AlphaFoldDB" id="A0A0W8FSC2"/>
<dbReference type="Gene3D" id="3.30.1490.20">
    <property type="entry name" value="ATP-grasp fold, A domain"/>
    <property type="match status" value="1"/>
</dbReference>
<feature type="domain" description="ATP-grasp" evidence="4">
    <location>
        <begin position="491"/>
        <end position="527"/>
    </location>
</feature>
<dbReference type="PANTHER" id="PTHR43334:SF1">
    <property type="entry name" value="3-HYDROXYPROPIONATE--COA LIGASE [ADP-FORMING]"/>
    <property type="match status" value="1"/>
</dbReference>